<proteinExistence type="predicted"/>
<accession>A0A0F9LMP9</accession>
<reference evidence="1" key="1">
    <citation type="journal article" date="2015" name="Nature">
        <title>Complex archaea that bridge the gap between prokaryotes and eukaryotes.</title>
        <authorList>
            <person name="Spang A."/>
            <person name="Saw J.H."/>
            <person name="Jorgensen S.L."/>
            <person name="Zaremba-Niedzwiedzka K."/>
            <person name="Martijn J."/>
            <person name="Lind A.E."/>
            <person name="van Eijk R."/>
            <person name="Schleper C."/>
            <person name="Guy L."/>
            <person name="Ettema T.J."/>
        </authorList>
    </citation>
    <scope>NUCLEOTIDE SEQUENCE</scope>
</reference>
<evidence type="ECO:0000313" key="1">
    <source>
        <dbReference type="EMBL" id="KKM43787.1"/>
    </source>
</evidence>
<sequence>MTTISEETYNVAVKAVAEIAVSMTREYNYNVEDQRGEVGNYLATMIEDIHTEIEKLLNK</sequence>
<protein>
    <submittedName>
        <fullName evidence="1">Uncharacterized protein</fullName>
    </submittedName>
</protein>
<dbReference type="AlphaFoldDB" id="A0A0F9LMP9"/>
<organism evidence="1">
    <name type="scientific">marine sediment metagenome</name>
    <dbReference type="NCBI Taxonomy" id="412755"/>
    <lineage>
        <taxon>unclassified sequences</taxon>
        <taxon>metagenomes</taxon>
        <taxon>ecological metagenomes</taxon>
    </lineage>
</organism>
<gene>
    <name evidence="1" type="ORF">LCGC14_1562500</name>
</gene>
<comment type="caution">
    <text evidence="1">The sequence shown here is derived from an EMBL/GenBank/DDBJ whole genome shotgun (WGS) entry which is preliminary data.</text>
</comment>
<name>A0A0F9LMP9_9ZZZZ</name>
<dbReference type="EMBL" id="LAZR01012087">
    <property type="protein sequence ID" value="KKM43787.1"/>
    <property type="molecule type" value="Genomic_DNA"/>
</dbReference>